<evidence type="ECO:0000256" key="2">
    <source>
        <dbReference type="SAM" id="Phobius"/>
    </source>
</evidence>
<feature type="region of interest" description="Disordered" evidence="1">
    <location>
        <begin position="393"/>
        <end position="423"/>
    </location>
</feature>
<proteinExistence type="predicted"/>
<evidence type="ECO:0008006" key="6">
    <source>
        <dbReference type="Google" id="ProtNLM"/>
    </source>
</evidence>
<dbReference type="OrthoDB" id="3565398at2759"/>
<protein>
    <recommendedName>
        <fullName evidence="6">Ig-like domain-containing protein</fullName>
    </recommendedName>
</protein>
<dbReference type="GeneID" id="36579310"/>
<dbReference type="InParanoid" id="A0A2J6SKY0"/>
<accession>A0A2J6SKY0</accession>
<reference evidence="4 5" key="1">
    <citation type="submission" date="2016-04" db="EMBL/GenBank/DDBJ databases">
        <title>A degradative enzymes factory behind the ericoid mycorrhizal symbiosis.</title>
        <authorList>
            <consortium name="DOE Joint Genome Institute"/>
            <person name="Martino E."/>
            <person name="Morin E."/>
            <person name="Grelet G."/>
            <person name="Kuo A."/>
            <person name="Kohler A."/>
            <person name="Daghino S."/>
            <person name="Barry K."/>
            <person name="Choi C."/>
            <person name="Cichocki N."/>
            <person name="Clum A."/>
            <person name="Copeland A."/>
            <person name="Hainaut M."/>
            <person name="Haridas S."/>
            <person name="Labutti K."/>
            <person name="Lindquist E."/>
            <person name="Lipzen A."/>
            <person name="Khouja H.-R."/>
            <person name="Murat C."/>
            <person name="Ohm R."/>
            <person name="Olson A."/>
            <person name="Spatafora J."/>
            <person name="Veneault-Fourrey C."/>
            <person name="Henrissat B."/>
            <person name="Grigoriev I."/>
            <person name="Martin F."/>
            <person name="Perotto S."/>
        </authorList>
    </citation>
    <scope>NUCLEOTIDE SEQUENCE [LARGE SCALE GENOMIC DNA]</scope>
    <source>
        <strain evidence="4 5">E</strain>
    </source>
</reference>
<organism evidence="4 5">
    <name type="scientific">Hyaloscypha bicolor E</name>
    <dbReference type="NCBI Taxonomy" id="1095630"/>
    <lineage>
        <taxon>Eukaryota</taxon>
        <taxon>Fungi</taxon>
        <taxon>Dikarya</taxon>
        <taxon>Ascomycota</taxon>
        <taxon>Pezizomycotina</taxon>
        <taxon>Leotiomycetes</taxon>
        <taxon>Helotiales</taxon>
        <taxon>Hyaloscyphaceae</taxon>
        <taxon>Hyaloscypha</taxon>
        <taxon>Hyaloscypha bicolor</taxon>
    </lineage>
</organism>
<feature type="region of interest" description="Disordered" evidence="1">
    <location>
        <begin position="47"/>
        <end position="66"/>
    </location>
</feature>
<gene>
    <name evidence="4" type="ORF">K444DRAFT_231669</name>
</gene>
<keyword evidence="5" id="KW-1185">Reference proteome</keyword>
<feature type="chain" id="PRO_5014317032" description="Ig-like domain-containing protein" evidence="3">
    <location>
        <begin position="19"/>
        <end position="423"/>
    </location>
</feature>
<feature type="compositionally biased region" description="Low complexity" evidence="1">
    <location>
        <begin position="55"/>
        <end position="66"/>
    </location>
</feature>
<keyword evidence="2" id="KW-1133">Transmembrane helix</keyword>
<dbReference type="RefSeq" id="XP_024728327.1">
    <property type="nucleotide sequence ID" value="XM_024871228.1"/>
</dbReference>
<dbReference type="EMBL" id="KZ613912">
    <property type="protein sequence ID" value="PMD51423.1"/>
    <property type="molecule type" value="Genomic_DNA"/>
</dbReference>
<name>A0A2J6SKY0_9HELO</name>
<evidence type="ECO:0000256" key="1">
    <source>
        <dbReference type="SAM" id="MobiDB-lite"/>
    </source>
</evidence>
<feature type="signal peptide" evidence="3">
    <location>
        <begin position="1"/>
        <end position="18"/>
    </location>
</feature>
<feature type="compositionally biased region" description="Gly residues" evidence="1">
    <location>
        <begin position="410"/>
        <end position="423"/>
    </location>
</feature>
<keyword evidence="2" id="KW-0812">Transmembrane</keyword>
<sequence>MVPKIFLIWLAIFAQVSLQWGPHPLESSLPATSPSYGHYSEFNTPCEESETAAKSSPTSWGTPSTPGCPTLSITEYRTIYITTQIIETDTINGPPVTITTTESGTCFTGTAVITYRDTVLVTKTLPGYTITTTSVSTLTTFACQAGTTYVTNNNYGNFTTTVEYCHSGSHSGSHSRSHSCPTLPSSCPTLPTACATVTSISDIFSTTTVTQSQSVSCATSCATTCSPTTVYTCSTTGSSFSSTSGSTTCSPTTVYTCSTTGSSFSSMSGSTTCSPTTVYSCTITSSSSTNSCGTCTLCPTISLNTTTTSTCTGSTCLQTASSTLPPPDPQCHDWFVLFVLFVILFIITFLFLCGLAFWHWRLRRHCRCIVCSFMAYDCTCAAGPTLPYGGAPAPAPAPAPGPAPAPAPGPGGDGDGGGYGGAS</sequence>
<keyword evidence="3" id="KW-0732">Signal</keyword>
<feature type="transmembrane region" description="Helical" evidence="2">
    <location>
        <begin position="334"/>
        <end position="358"/>
    </location>
</feature>
<feature type="compositionally biased region" description="Pro residues" evidence="1">
    <location>
        <begin position="393"/>
        <end position="409"/>
    </location>
</feature>
<dbReference type="Proteomes" id="UP000235371">
    <property type="component" value="Unassembled WGS sequence"/>
</dbReference>
<evidence type="ECO:0000256" key="3">
    <source>
        <dbReference type="SAM" id="SignalP"/>
    </source>
</evidence>
<dbReference type="AlphaFoldDB" id="A0A2J6SKY0"/>
<evidence type="ECO:0000313" key="4">
    <source>
        <dbReference type="EMBL" id="PMD51423.1"/>
    </source>
</evidence>
<keyword evidence="2" id="KW-0472">Membrane</keyword>
<evidence type="ECO:0000313" key="5">
    <source>
        <dbReference type="Proteomes" id="UP000235371"/>
    </source>
</evidence>